<feature type="compositionally biased region" description="Low complexity" evidence="20">
    <location>
        <begin position="453"/>
        <end position="468"/>
    </location>
</feature>
<dbReference type="Pfam" id="PF22785">
    <property type="entry name" value="Tc-R-P"/>
    <property type="match status" value="1"/>
</dbReference>
<feature type="compositionally biased region" description="Basic and acidic residues" evidence="20">
    <location>
        <begin position="504"/>
        <end position="520"/>
    </location>
</feature>
<evidence type="ECO:0000256" key="15">
    <source>
        <dbReference type="ARBA" id="ARBA00043762"/>
    </source>
</evidence>
<comment type="catalytic activity">
    <reaction evidence="18">
        <text>O-phospho-L-threonyl-[protein] + H2O = L-threonyl-[protein] + phosphate</text>
        <dbReference type="Rhea" id="RHEA:47004"/>
        <dbReference type="Rhea" id="RHEA-COMP:11060"/>
        <dbReference type="Rhea" id="RHEA-COMP:11605"/>
        <dbReference type="ChEBI" id="CHEBI:15377"/>
        <dbReference type="ChEBI" id="CHEBI:30013"/>
        <dbReference type="ChEBI" id="CHEBI:43474"/>
        <dbReference type="ChEBI" id="CHEBI:61977"/>
        <dbReference type="EC" id="3.1.3.16"/>
    </reaction>
    <physiologicalReaction direction="left-to-right" evidence="18">
        <dbReference type="Rhea" id="RHEA:47005"/>
    </physiologicalReaction>
</comment>
<feature type="domain" description="Phosphatase tensin-type" evidence="23">
    <location>
        <begin position="95"/>
        <end position="266"/>
    </location>
</feature>
<reference evidence="25 26" key="1">
    <citation type="submission" date="2024-07" db="EMBL/GenBank/DDBJ databases">
        <title>Enhanced genomic and transcriptomic resources for Trichinella pseudospiralis and T. spiralis underpin the discovery of pronounced molecular differences between stages and species.</title>
        <authorList>
            <person name="Pasi K.K."/>
            <person name="La Rosa G."/>
            <person name="Gomez-Morales M.A."/>
            <person name="Tosini F."/>
            <person name="Sumanam S."/>
            <person name="Young N.D."/>
            <person name="Chang B.C."/>
            <person name="Robin G.B."/>
        </authorList>
    </citation>
    <scope>NUCLEOTIDE SEQUENCE [LARGE SCALE GENOMIC DNA]</scope>
    <source>
        <strain evidence="25">ISS534</strain>
    </source>
</reference>
<dbReference type="Gene3D" id="2.60.40.1110">
    <property type="match status" value="1"/>
</dbReference>
<name>A0ABR3K6P3_TRISP</name>
<proteinExistence type="inferred from homology"/>
<evidence type="ECO:0000256" key="1">
    <source>
        <dbReference type="ARBA" id="ARBA00004496"/>
    </source>
</evidence>
<keyword evidence="21" id="KW-0472">Membrane</keyword>
<evidence type="ECO:0000256" key="7">
    <source>
        <dbReference type="ARBA" id="ARBA00022801"/>
    </source>
</evidence>
<dbReference type="PROSITE" id="PS00383">
    <property type="entry name" value="TYR_PHOSPHATASE_1"/>
    <property type="match status" value="1"/>
</dbReference>
<evidence type="ECO:0000256" key="21">
    <source>
        <dbReference type="SAM" id="Phobius"/>
    </source>
</evidence>
<comment type="subcellular location">
    <subcellularLocation>
        <location evidence="1">Cytoplasm</location>
    </subcellularLocation>
</comment>
<evidence type="ECO:0000256" key="8">
    <source>
        <dbReference type="ARBA" id="ARBA00022912"/>
    </source>
</evidence>
<dbReference type="EC" id="3.1.3.67" evidence="3"/>
<evidence type="ECO:0000256" key="10">
    <source>
        <dbReference type="ARBA" id="ARBA00034256"/>
    </source>
</evidence>
<keyword evidence="9" id="KW-0443">Lipid metabolism</keyword>
<comment type="catalytic activity">
    <reaction evidence="14">
        <text>a 1,2-diacyl-sn-glycero-3-phospho-(1D-myo-inositol-3,4,5-trisphosphate) + H2O = a 1,2-diacyl-sn-glycero-3-phospho-(1D-myo-inositol-4,5-bisphosphate) + phosphate</text>
        <dbReference type="Rhea" id="RHEA:25017"/>
        <dbReference type="ChEBI" id="CHEBI:15377"/>
        <dbReference type="ChEBI" id="CHEBI:43474"/>
        <dbReference type="ChEBI" id="CHEBI:57836"/>
        <dbReference type="ChEBI" id="CHEBI:58456"/>
        <dbReference type="EC" id="3.1.3.67"/>
    </reaction>
    <physiologicalReaction direction="left-to-right" evidence="14">
        <dbReference type="Rhea" id="RHEA:25018"/>
    </physiologicalReaction>
</comment>
<evidence type="ECO:0000259" key="22">
    <source>
        <dbReference type="PROSITE" id="PS50056"/>
    </source>
</evidence>
<dbReference type="EMBL" id="JBEUSY010000476">
    <property type="protein sequence ID" value="KAL1230293.1"/>
    <property type="molecule type" value="Genomic_DNA"/>
</dbReference>
<dbReference type="SMART" id="SM01326">
    <property type="entry name" value="PTEN_C2"/>
    <property type="match status" value="1"/>
</dbReference>
<evidence type="ECO:0000256" key="2">
    <source>
        <dbReference type="ARBA" id="ARBA00007881"/>
    </source>
</evidence>
<dbReference type="PANTHER" id="PTHR12305">
    <property type="entry name" value="PHOSPHATASE WITH HOMOLOGY TO TENSIN"/>
    <property type="match status" value="1"/>
</dbReference>
<dbReference type="InterPro" id="IPR029023">
    <property type="entry name" value="Tensin_phosphatase"/>
</dbReference>
<dbReference type="InterPro" id="IPR029021">
    <property type="entry name" value="Prot-tyrosine_phosphatase-like"/>
</dbReference>
<organism evidence="25 26">
    <name type="scientific">Trichinella spiralis</name>
    <name type="common">Trichina worm</name>
    <dbReference type="NCBI Taxonomy" id="6334"/>
    <lineage>
        <taxon>Eukaryota</taxon>
        <taxon>Metazoa</taxon>
        <taxon>Ecdysozoa</taxon>
        <taxon>Nematoda</taxon>
        <taxon>Enoplea</taxon>
        <taxon>Dorylaimia</taxon>
        <taxon>Trichinellida</taxon>
        <taxon>Trichinellidae</taxon>
        <taxon>Trichinella</taxon>
    </lineage>
</organism>
<sequence>MRGHSGDDKLRYFNFELADWLRLSVFCFSYFLLGHLSTSAFLKLLDMNRHPYFFCIADLYRDQVQPASSSFLFVCCCQGAPMAAKLRCLVSKNKRRYQEDGFDLDLSYICPNIIAMGFPAEKLEGVYRNHIDDVVRFMEKKHSNHYKIYNLCKCRCYNAARFGNRVARYPFRDHHPPCLELMKPFCEDVDQWLNAGPNNVVAIHCKAGKGRTGVMICAYLLYISRFQTADEALHFYGQQRTIDMNGVTIPSQRRYVDYFGQLVRDQFHYSTVRMALRCIEILNSPIMDKGGGFNPCFVVHCDKREIAKCFPTEPSPRMSNRIVIMLPAHCIVSGDVHVVCFNKPNRLQKKERLFHFWFNTFFLSTSESAISWRDYCSTLGYSFGEENVDDIDSPLHELKLNIGELDAVKCKAQKLLTENFQVVVSMQRCADLDSEFSTNNSCPSMPTHVTQKDSLSSVSDESDMSSTSAEQDEEWNLENNKNIQANKSDEKISSHQLAVGRHGDDTIASGREHPAAREDSTSSSCSSTSKSLEACQAPQAPSLVKGDGNGSGTAVRWCSCGRTGHIFHLLKRAGRALTASNTTRYHQSYIHISIISLAVRFFFIFLNVKKQLVCDSIGLGFLELFFFSSSFFPIPPSLFVVGFS</sequence>
<dbReference type="InterPro" id="IPR045101">
    <property type="entry name" value="PTP_PTEN"/>
</dbReference>
<dbReference type="PROSITE" id="PS51182">
    <property type="entry name" value="C2_TENSIN"/>
    <property type="match status" value="1"/>
</dbReference>
<accession>A0ABR3K6P3</accession>
<comment type="catalytic activity">
    <reaction evidence="13">
        <text>1D-myo-inositol 1,3,4,5-tetrakisphosphate + H2O = 1D-myo-inositol 1,4,5-trisphosphate + phosphate</text>
        <dbReference type="Rhea" id="RHEA:77155"/>
        <dbReference type="ChEBI" id="CHEBI:15377"/>
        <dbReference type="ChEBI" id="CHEBI:43474"/>
        <dbReference type="ChEBI" id="CHEBI:57895"/>
        <dbReference type="ChEBI" id="CHEBI:203600"/>
    </reaction>
    <physiologicalReaction direction="left-to-right" evidence="13">
        <dbReference type="Rhea" id="RHEA:77156"/>
    </physiologicalReaction>
</comment>
<protein>
    <recommendedName>
        <fullName evidence="12">Phosphatidylinositol 3,4,5-trisphosphate 3-phosphatase and dual-specificity protein phosphatase PTEN</fullName>
        <ecNumber evidence="5">3.1.3.16</ecNumber>
        <ecNumber evidence="4">3.1.3.48</ecNumber>
        <ecNumber evidence="3">3.1.3.67</ecNumber>
    </recommendedName>
    <alternativeName>
        <fullName evidence="16">Inositol polyphosphate 3-phosphatase</fullName>
    </alternativeName>
</protein>
<evidence type="ECO:0000256" key="14">
    <source>
        <dbReference type="ARBA" id="ARBA00043760"/>
    </source>
</evidence>
<feature type="transmembrane region" description="Helical" evidence="21">
    <location>
        <begin position="589"/>
        <end position="608"/>
    </location>
</feature>
<evidence type="ECO:0000256" key="20">
    <source>
        <dbReference type="SAM" id="MobiDB-lite"/>
    </source>
</evidence>
<dbReference type="InterPro" id="IPR016130">
    <property type="entry name" value="Tyr_Pase_AS"/>
</dbReference>
<dbReference type="PANTHER" id="PTHR12305:SF81">
    <property type="entry name" value="PHOSPHATIDYLINOSITOL 3,4,5-TRISPHOSPHATE 3-PHOSPHATASE AND DUAL-SPECIFICITY PROTEIN PHOSPHATASE PTEN"/>
    <property type="match status" value="1"/>
</dbReference>
<dbReference type="InterPro" id="IPR051281">
    <property type="entry name" value="Dual-spec_lipid-protein_phosph"/>
</dbReference>
<dbReference type="Pfam" id="PF10409">
    <property type="entry name" value="PTEN_C2"/>
    <property type="match status" value="1"/>
</dbReference>
<dbReference type="InterPro" id="IPR000387">
    <property type="entry name" value="Tyr_Pase_dom"/>
</dbReference>
<evidence type="ECO:0000256" key="13">
    <source>
        <dbReference type="ARBA" id="ARBA00043734"/>
    </source>
</evidence>
<dbReference type="InterPro" id="IPR014020">
    <property type="entry name" value="Tensin_C2-dom"/>
</dbReference>
<comment type="catalytic activity">
    <reaction evidence="15">
        <text>1D-myo-inositol 1,3,4,5,6-pentakisphosphate + H2O = 1D-myo-inositol 1,4,5,6-tetrakisphosphate + phosphate</text>
        <dbReference type="Rhea" id="RHEA:77143"/>
        <dbReference type="ChEBI" id="CHEBI:15377"/>
        <dbReference type="ChEBI" id="CHEBI:43474"/>
        <dbReference type="ChEBI" id="CHEBI:57627"/>
        <dbReference type="ChEBI" id="CHEBI:57733"/>
    </reaction>
    <physiologicalReaction direction="left-to-right" evidence="15">
        <dbReference type="Rhea" id="RHEA:77144"/>
    </physiologicalReaction>
</comment>
<comment type="similarity">
    <text evidence="2">Belongs to the PTEN phosphatase protein family.</text>
</comment>
<evidence type="ECO:0000256" key="16">
    <source>
        <dbReference type="ARBA" id="ARBA00044309"/>
    </source>
</evidence>
<evidence type="ECO:0000256" key="3">
    <source>
        <dbReference type="ARBA" id="ARBA00013015"/>
    </source>
</evidence>
<evidence type="ECO:0000256" key="18">
    <source>
        <dbReference type="ARBA" id="ARBA00048832"/>
    </source>
</evidence>
<evidence type="ECO:0000256" key="4">
    <source>
        <dbReference type="ARBA" id="ARBA00013064"/>
    </source>
</evidence>
<keyword evidence="8" id="KW-0904">Protein phosphatase</keyword>
<feature type="compositionally biased region" description="Polar residues" evidence="20">
    <location>
        <begin position="437"/>
        <end position="449"/>
    </location>
</feature>
<evidence type="ECO:0000313" key="25">
    <source>
        <dbReference type="EMBL" id="KAL1230293.1"/>
    </source>
</evidence>
<evidence type="ECO:0000256" key="6">
    <source>
        <dbReference type="ARBA" id="ARBA00022490"/>
    </source>
</evidence>
<evidence type="ECO:0000259" key="24">
    <source>
        <dbReference type="PROSITE" id="PS51182"/>
    </source>
</evidence>
<dbReference type="CDD" id="cd14509">
    <property type="entry name" value="PTP_PTEN"/>
    <property type="match status" value="1"/>
</dbReference>
<keyword evidence="21" id="KW-0812">Transmembrane</keyword>
<comment type="catalytic activity">
    <reaction evidence="11">
        <text>1,2-dioctanoyl-sn-glycero-3-phospho-(1D-myo-inositol-3,4,5-trisphosphate) + H2O = 1,2-dioctanoyl-sn-glycero-3-phospho-(1D-myo-inositol-4,5-bisphosphate) + phosphate</text>
        <dbReference type="Rhea" id="RHEA:43552"/>
        <dbReference type="ChEBI" id="CHEBI:15377"/>
        <dbReference type="ChEBI" id="CHEBI:43474"/>
        <dbReference type="ChEBI" id="CHEBI:83416"/>
        <dbReference type="ChEBI" id="CHEBI:83419"/>
    </reaction>
    <physiologicalReaction direction="left-to-right" evidence="11">
        <dbReference type="Rhea" id="RHEA:43553"/>
    </physiologicalReaction>
</comment>
<evidence type="ECO:0000256" key="12">
    <source>
        <dbReference type="ARBA" id="ARBA00034338"/>
    </source>
</evidence>
<evidence type="ECO:0000256" key="5">
    <source>
        <dbReference type="ARBA" id="ARBA00013081"/>
    </source>
</evidence>
<dbReference type="Gene3D" id="3.90.190.10">
    <property type="entry name" value="Protein tyrosine phosphatase superfamily"/>
    <property type="match status" value="1"/>
</dbReference>
<comment type="caution">
    <text evidence="25">The sequence shown here is derived from an EMBL/GenBank/DDBJ whole genome shotgun (WGS) entry which is preliminary data.</text>
</comment>
<evidence type="ECO:0000256" key="9">
    <source>
        <dbReference type="ARBA" id="ARBA00023098"/>
    </source>
</evidence>
<keyword evidence="21" id="KW-1133">Transmembrane helix</keyword>
<feature type="domain" description="C2 tensin-type" evidence="24">
    <location>
        <begin position="271"/>
        <end position="429"/>
    </location>
</feature>
<comment type="catalytic activity">
    <reaction evidence="17">
        <text>O-phospho-L-seryl-[protein] + H2O = L-seryl-[protein] + phosphate</text>
        <dbReference type="Rhea" id="RHEA:20629"/>
        <dbReference type="Rhea" id="RHEA-COMP:9863"/>
        <dbReference type="Rhea" id="RHEA-COMP:11604"/>
        <dbReference type="ChEBI" id="CHEBI:15377"/>
        <dbReference type="ChEBI" id="CHEBI:29999"/>
        <dbReference type="ChEBI" id="CHEBI:43474"/>
        <dbReference type="ChEBI" id="CHEBI:83421"/>
        <dbReference type="EC" id="3.1.3.16"/>
    </reaction>
    <physiologicalReaction direction="left-to-right" evidence="17">
        <dbReference type="Rhea" id="RHEA:20630"/>
    </physiologicalReaction>
</comment>
<evidence type="ECO:0000313" key="26">
    <source>
        <dbReference type="Proteomes" id="UP001558632"/>
    </source>
</evidence>
<gene>
    <name evidence="25" type="ORF">TSPI_06736</name>
</gene>
<dbReference type="SUPFAM" id="SSF49562">
    <property type="entry name" value="C2 domain (Calcium/lipid-binding domain, CaLB)"/>
    <property type="match status" value="1"/>
</dbReference>
<comment type="catalytic activity">
    <reaction evidence="10">
        <text>1,2-dihexadecanoyl-sn-glycero-3-phospho-(1D-myo-inositol-3,4,5-trisphosphate) + H2O = 1,2-dihexadecanoyl-sn-glycero-3-phospho-(1D-myo-inositol-4,5-bisphosphate) + phosphate</text>
        <dbReference type="Rhea" id="RHEA:43560"/>
        <dbReference type="ChEBI" id="CHEBI:15377"/>
        <dbReference type="ChEBI" id="CHEBI:43474"/>
        <dbReference type="ChEBI" id="CHEBI:83420"/>
        <dbReference type="ChEBI" id="CHEBI:83423"/>
    </reaction>
    <physiologicalReaction direction="left-to-right" evidence="10">
        <dbReference type="Rhea" id="RHEA:43561"/>
    </physiologicalReaction>
</comment>
<keyword evidence="6" id="KW-0963">Cytoplasm</keyword>
<feature type="transmembrane region" description="Helical" evidence="21">
    <location>
        <begin position="20"/>
        <end position="42"/>
    </location>
</feature>
<dbReference type="InterPro" id="IPR035892">
    <property type="entry name" value="C2_domain_sf"/>
</dbReference>
<comment type="catalytic activity">
    <reaction evidence="19">
        <text>O-phospho-L-tyrosyl-[protein] + H2O = L-tyrosyl-[protein] + phosphate</text>
        <dbReference type="Rhea" id="RHEA:10684"/>
        <dbReference type="Rhea" id="RHEA-COMP:10136"/>
        <dbReference type="Rhea" id="RHEA-COMP:20101"/>
        <dbReference type="ChEBI" id="CHEBI:15377"/>
        <dbReference type="ChEBI" id="CHEBI:43474"/>
        <dbReference type="ChEBI" id="CHEBI:46858"/>
        <dbReference type="ChEBI" id="CHEBI:61978"/>
        <dbReference type="EC" id="3.1.3.48"/>
    </reaction>
    <physiologicalReaction direction="left-to-right" evidence="19">
        <dbReference type="Rhea" id="RHEA:10685"/>
    </physiologicalReaction>
</comment>
<evidence type="ECO:0000256" key="17">
    <source>
        <dbReference type="ARBA" id="ARBA00047986"/>
    </source>
</evidence>
<dbReference type="PROSITE" id="PS51181">
    <property type="entry name" value="PPASE_TENSIN"/>
    <property type="match status" value="1"/>
</dbReference>
<dbReference type="PROSITE" id="PS50056">
    <property type="entry name" value="TYR_PHOSPHATASE_2"/>
    <property type="match status" value="1"/>
</dbReference>
<dbReference type="SUPFAM" id="SSF52799">
    <property type="entry name" value="(Phosphotyrosine protein) phosphatases II"/>
    <property type="match status" value="1"/>
</dbReference>
<dbReference type="Proteomes" id="UP001558632">
    <property type="component" value="Unassembled WGS sequence"/>
</dbReference>
<evidence type="ECO:0000259" key="23">
    <source>
        <dbReference type="PROSITE" id="PS51181"/>
    </source>
</evidence>
<keyword evidence="26" id="KW-1185">Reference proteome</keyword>
<evidence type="ECO:0000256" key="11">
    <source>
        <dbReference type="ARBA" id="ARBA00034268"/>
    </source>
</evidence>
<feature type="region of interest" description="Disordered" evidence="20">
    <location>
        <begin position="504"/>
        <end position="527"/>
    </location>
</feature>
<feature type="domain" description="Tyrosine specific protein phosphatases" evidence="22">
    <location>
        <begin position="183"/>
        <end position="240"/>
    </location>
</feature>
<dbReference type="EC" id="3.1.3.48" evidence="4"/>
<feature type="transmembrane region" description="Helical" evidence="21">
    <location>
        <begin position="620"/>
        <end position="643"/>
    </location>
</feature>
<evidence type="ECO:0000256" key="19">
    <source>
        <dbReference type="ARBA" id="ARBA00051341"/>
    </source>
</evidence>
<dbReference type="EC" id="3.1.3.16" evidence="5"/>
<keyword evidence="7" id="KW-0378">Hydrolase</keyword>
<feature type="region of interest" description="Disordered" evidence="20">
    <location>
        <begin position="437"/>
        <end position="476"/>
    </location>
</feature>